<name>A0A5C3DRZ6_9BASI</name>
<keyword evidence="8" id="KW-0131">Cell cycle</keyword>
<dbReference type="GO" id="GO:0006397">
    <property type="term" value="P:mRNA processing"/>
    <property type="evidence" value="ECO:0007669"/>
    <property type="project" value="UniProtKB-KW"/>
</dbReference>
<keyword evidence="4" id="KW-0963">Cytoplasm</keyword>
<accession>A0A5C3DRZ6</accession>
<dbReference type="Proteomes" id="UP000324022">
    <property type="component" value="Unassembled WGS sequence"/>
</dbReference>
<dbReference type="PANTHER" id="PTHR12786">
    <property type="entry name" value="SPLICING FACTOR SF3A-RELATED"/>
    <property type="match status" value="1"/>
</dbReference>
<evidence type="ECO:0000256" key="7">
    <source>
        <dbReference type="ARBA" id="ARBA00023242"/>
    </source>
</evidence>
<comment type="similarity">
    <text evidence="3">Belongs to the SDE2 family.</text>
</comment>
<keyword evidence="12" id="KW-1185">Reference proteome</keyword>
<dbReference type="GO" id="GO:0005634">
    <property type="term" value="C:nucleus"/>
    <property type="evidence" value="ECO:0007669"/>
    <property type="project" value="UniProtKB-SubCell"/>
</dbReference>
<dbReference type="OrthoDB" id="547031at2759"/>
<evidence type="ECO:0000256" key="9">
    <source>
        <dbReference type="SAM" id="MobiDB-lite"/>
    </source>
</evidence>
<sequence length="281" mass="29777">MISVLVESFEPFPRHLCLSLPAAATAGDVLEGFSCALSTQPSSTFSITHHGRKLAPASSLTDLTSTGNAFPVVLQLRALLPGGKGGFGSMLRSQGGKMSSGARNSNNDSCRDLNGRRLGVVKEAKKLAEYLEGESERKRQMDEAQKRKYAKLEKMLGRAPRSEKDLAEAAERMADAGEDFDEGSASPEAGPSSSTSESAQRRTPSGARTSATATGSKRKERIEDSQYVEQSREIVENVRSAVASAMMKKKKKLNKSKPKATPSSTNGSTAASSVSSVAAST</sequence>
<feature type="region of interest" description="Disordered" evidence="9">
    <location>
        <begin position="92"/>
        <end position="113"/>
    </location>
</feature>
<keyword evidence="5" id="KW-0507">mRNA processing</keyword>
<dbReference type="PANTHER" id="PTHR12786:SF1">
    <property type="entry name" value="SPLICING REGULATOR SDE2"/>
    <property type="match status" value="1"/>
</dbReference>
<evidence type="ECO:0000256" key="8">
    <source>
        <dbReference type="ARBA" id="ARBA00023306"/>
    </source>
</evidence>
<dbReference type="Pfam" id="PF22782">
    <property type="entry name" value="SDE2"/>
    <property type="match status" value="1"/>
</dbReference>
<evidence type="ECO:0000256" key="1">
    <source>
        <dbReference type="ARBA" id="ARBA00004123"/>
    </source>
</evidence>
<reference evidence="11 12" key="1">
    <citation type="submission" date="2018-03" db="EMBL/GenBank/DDBJ databases">
        <authorList>
            <person name="Guldener U."/>
        </authorList>
    </citation>
    <scope>NUCLEOTIDE SEQUENCE [LARGE SCALE GENOMIC DNA]</scope>
    <source>
        <strain evidence="11 12">NBRC100155</strain>
    </source>
</reference>
<gene>
    <name evidence="11" type="ORF">UTRI_00690</name>
</gene>
<feature type="compositionally biased region" description="Low complexity" evidence="9">
    <location>
        <begin position="259"/>
        <end position="281"/>
    </location>
</feature>
<comment type="subcellular location">
    <subcellularLocation>
        <location evidence="2">Cytoplasm</location>
    </subcellularLocation>
    <subcellularLocation>
        <location evidence="1">Nucleus</location>
    </subcellularLocation>
</comment>
<feature type="compositionally biased region" description="Basic residues" evidence="9">
    <location>
        <begin position="247"/>
        <end position="258"/>
    </location>
</feature>
<evidence type="ECO:0000313" key="11">
    <source>
        <dbReference type="EMBL" id="SPO21213.1"/>
    </source>
</evidence>
<protein>
    <recommendedName>
        <fullName evidence="10">SDE2-like domain-containing protein</fullName>
    </recommendedName>
</protein>
<feature type="region of interest" description="Disordered" evidence="9">
    <location>
        <begin position="177"/>
        <end position="281"/>
    </location>
</feature>
<dbReference type="AlphaFoldDB" id="A0A5C3DRZ6"/>
<organism evidence="11 12">
    <name type="scientific">Ustilago trichophora</name>
    <dbReference type="NCBI Taxonomy" id="86804"/>
    <lineage>
        <taxon>Eukaryota</taxon>
        <taxon>Fungi</taxon>
        <taxon>Dikarya</taxon>
        <taxon>Basidiomycota</taxon>
        <taxon>Ustilaginomycotina</taxon>
        <taxon>Ustilaginomycetes</taxon>
        <taxon>Ustilaginales</taxon>
        <taxon>Ustilaginaceae</taxon>
        <taxon>Ustilago</taxon>
    </lineage>
</organism>
<feature type="domain" description="SDE2-like" evidence="10">
    <location>
        <begin position="82"/>
        <end position="172"/>
    </location>
</feature>
<feature type="compositionally biased region" description="Low complexity" evidence="9">
    <location>
        <begin position="183"/>
        <end position="198"/>
    </location>
</feature>
<dbReference type="InterPro" id="IPR053822">
    <property type="entry name" value="SDE2-like_dom"/>
</dbReference>
<dbReference type="EMBL" id="OOIN01000002">
    <property type="protein sequence ID" value="SPO21213.1"/>
    <property type="molecule type" value="Genomic_DNA"/>
</dbReference>
<feature type="compositionally biased region" description="Polar residues" evidence="9">
    <location>
        <begin position="201"/>
        <end position="215"/>
    </location>
</feature>
<proteinExistence type="inferred from homology"/>
<evidence type="ECO:0000313" key="12">
    <source>
        <dbReference type="Proteomes" id="UP000324022"/>
    </source>
</evidence>
<evidence type="ECO:0000256" key="4">
    <source>
        <dbReference type="ARBA" id="ARBA00022490"/>
    </source>
</evidence>
<feature type="compositionally biased region" description="Basic and acidic residues" evidence="9">
    <location>
        <begin position="220"/>
        <end position="236"/>
    </location>
</feature>
<evidence type="ECO:0000256" key="6">
    <source>
        <dbReference type="ARBA" id="ARBA00023187"/>
    </source>
</evidence>
<evidence type="ECO:0000259" key="10">
    <source>
        <dbReference type="Pfam" id="PF22782"/>
    </source>
</evidence>
<dbReference type="GO" id="GO:0005737">
    <property type="term" value="C:cytoplasm"/>
    <property type="evidence" value="ECO:0007669"/>
    <property type="project" value="UniProtKB-SubCell"/>
</dbReference>
<evidence type="ECO:0000256" key="2">
    <source>
        <dbReference type="ARBA" id="ARBA00004496"/>
    </source>
</evidence>
<keyword evidence="6" id="KW-0508">mRNA splicing</keyword>
<evidence type="ECO:0000256" key="3">
    <source>
        <dbReference type="ARBA" id="ARBA00008726"/>
    </source>
</evidence>
<dbReference type="InterPro" id="IPR051421">
    <property type="entry name" value="RNA_Proc_DNA_Dmg_Regulator"/>
</dbReference>
<keyword evidence="7" id="KW-0539">Nucleus</keyword>
<dbReference type="GO" id="GO:0008380">
    <property type="term" value="P:RNA splicing"/>
    <property type="evidence" value="ECO:0007669"/>
    <property type="project" value="UniProtKB-KW"/>
</dbReference>
<evidence type="ECO:0000256" key="5">
    <source>
        <dbReference type="ARBA" id="ARBA00022664"/>
    </source>
</evidence>